<dbReference type="Gene3D" id="3.20.20.70">
    <property type="entry name" value="Aldolase class I"/>
    <property type="match status" value="1"/>
</dbReference>
<organism evidence="10 11">
    <name type="scientific">Merluccius polli</name>
    <name type="common">Benguela hake</name>
    <name type="synonym">Merluccius cadenati</name>
    <dbReference type="NCBI Taxonomy" id="89951"/>
    <lineage>
        <taxon>Eukaryota</taxon>
        <taxon>Metazoa</taxon>
        <taxon>Chordata</taxon>
        <taxon>Craniata</taxon>
        <taxon>Vertebrata</taxon>
        <taxon>Euteleostomi</taxon>
        <taxon>Actinopterygii</taxon>
        <taxon>Neopterygii</taxon>
        <taxon>Teleostei</taxon>
        <taxon>Neoteleostei</taxon>
        <taxon>Acanthomorphata</taxon>
        <taxon>Zeiogadaria</taxon>
        <taxon>Gadariae</taxon>
        <taxon>Gadiformes</taxon>
        <taxon>Gadoidei</taxon>
        <taxon>Merlucciidae</taxon>
        <taxon>Merluccius</taxon>
    </lineage>
</organism>
<dbReference type="AlphaFoldDB" id="A0AA47MGE8"/>
<reference evidence="10" key="1">
    <citation type="journal article" date="2023" name="Front. Mar. Sci.">
        <title>A new Merluccius polli reference genome to investigate the effects of global change in West African waters.</title>
        <authorList>
            <person name="Mateo J.L."/>
            <person name="Blanco-Fernandez C."/>
            <person name="Garcia-Vazquez E."/>
            <person name="Machado-Schiaffino G."/>
        </authorList>
    </citation>
    <scope>NUCLEOTIDE SEQUENCE</scope>
    <source>
        <strain evidence="10">C29</strain>
        <tissue evidence="10">Fin</tissue>
    </source>
</reference>
<evidence type="ECO:0000256" key="2">
    <source>
        <dbReference type="ARBA" id="ARBA00010387"/>
    </source>
</evidence>
<evidence type="ECO:0000256" key="1">
    <source>
        <dbReference type="ARBA" id="ARBA00004714"/>
    </source>
</evidence>
<feature type="region of interest" description="Disordered" evidence="9">
    <location>
        <begin position="360"/>
        <end position="383"/>
    </location>
</feature>
<dbReference type="PROSITE" id="PS00158">
    <property type="entry name" value="ALDOLASE_CLASS_I"/>
    <property type="match status" value="1"/>
</dbReference>
<evidence type="ECO:0000313" key="11">
    <source>
        <dbReference type="Proteomes" id="UP001174136"/>
    </source>
</evidence>
<evidence type="ECO:0000256" key="4">
    <source>
        <dbReference type="ARBA" id="ARBA00023152"/>
    </source>
</evidence>
<comment type="catalytic activity">
    <reaction evidence="7">
        <text>beta-D-fructose 1,6-bisphosphate = D-glyceraldehyde 3-phosphate + dihydroxyacetone phosphate</text>
        <dbReference type="Rhea" id="RHEA:14729"/>
        <dbReference type="ChEBI" id="CHEBI:32966"/>
        <dbReference type="ChEBI" id="CHEBI:57642"/>
        <dbReference type="ChEBI" id="CHEBI:59776"/>
        <dbReference type="EC" id="4.1.2.13"/>
    </reaction>
</comment>
<dbReference type="InterPro" id="IPR029768">
    <property type="entry name" value="Aldolase_I_AS"/>
</dbReference>
<evidence type="ECO:0000256" key="5">
    <source>
        <dbReference type="ARBA" id="ARBA00023239"/>
    </source>
</evidence>
<protein>
    <recommendedName>
        <fullName evidence="3 7">Fructose-bisphosphate aldolase</fullName>
        <ecNumber evidence="3 7">4.1.2.13</ecNumber>
    </recommendedName>
</protein>
<sequence length="383" mass="41790">MTHQFPALSAAQKKDLHDTALRIVAPGKGILAADESVGSMAKRLAQVGVENTEDNRRQYRQILFSADERINGCIGGVIFFHETLYQHSDSGVPFVKMIRDRGIMIGVKVDKGVVPLAGTSLDGLSERCAQYKKDGASFAKWRCVLKISDTNPSRLAIEDNANVLARYCSICQQHGIVPIIEPELLPDGDHDLKRCQYVTEKVLAAVYKAMSDHHVYLEGTLLKPNMVTPGHACSTKYSPEEVAMATVTALRRTVPPAVTGVAFLSGGQSEEEASVNLNAINTCPLAKPWILSFSYGRALQASALRTWRGPQGEPERRHGAVHQEGRGRCHRLASAGRQRSVVAARVLPAKRRRVNSLACQGKYTGGENGGERGQHLYGPSHAY</sequence>
<evidence type="ECO:0000256" key="7">
    <source>
        <dbReference type="RuleBase" id="RU003994"/>
    </source>
</evidence>
<evidence type="ECO:0000313" key="10">
    <source>
        <dbReference type="EMBL" id="KAK0139650.1"/>
    </source>
</evidence>
<evidence type="ECO:0000256" key="8">
    <source>
        <dbReference type="RuleBase" id="RU004257"/>
    </source>
</evidence>
<gene>
    <name evidence="10" type="primary">ALDOC_1</name>
    <name evidence="10" type="ORF">N1851_023463</name>
</gene>
<dbReference type="GO" id="GO:0006096">
    <property type="term" value="P:glycolytic process"/>
    <property type="evidence" value="ECO:0007669"/>
    <property type="project" value="UniProtKB-KW"/>
</dbReference>
<accession>A0AA47MGE8</accession>
<dbReference type="FunFam" id="3.20.20.70:FF:000021">
    <property type="entry name" value="Fructose-bisphosphate aldolase"/>
    <property type="match status" value="1"/>
</dbReference>
<dbReference type="Pfam" id="PF00274">
    <property type="entry name" value="Glycolytic"/>
    <property type="match status" value="1"/>
</dbReference>
<proteinExistence type="inferred from homology"/>
<evidence type="ECO:0000256" key="6">
    <source>
        <dbReference type="ARBA" id="ARBA00023270"/>
    </source>
</evidence>
<keyword evidence="5 7" id="KW-0456">Lyase</keyword>
<evidence type="ECO:0000256" key="9">
    <source>
        <dbReference type="SAM" id="MobiDB-lite"/>
    </source>
</evidence>
<dbReference type="PANTHER" id="PTHR11627">
    <property type="entry name" value="FRUCTOSE-BISPHOSPHATE ALDOLASE"/>
    <property type="match status" value="1"/>
</dbReference>
<dbReference type="EC" id="4.1.2.13" evidence="3 7"/>
<comment type="similarity">
    <text evidence="2 7">Belongs to the class I fructose-bisphosphate aldolase family.</text>
</comment>
<dbReference type="InterPro" id="IPR013785">
    <property type="entry name" value="Aldolase_TIM"/>
</dbReference>
<name>A0AA47MGE8_MERPO</name>
<dbReference type="GO" id="GO:0004332">
    <property type="term" value="F:fructose-bisphosphate aldolase activity"/>
    <property type="evidence" value="ECO:0007669"/>
    <property type="project" value="UniProtKB-EC"/>
</dbReference>
<comment type="pathway">
    <text evidence="1 8">Carbohydrate degradation; glycolysis; D-glyceraldehyde 3-phosphate and glycerone phosphate from D-glucose: step 4/4.</text>
</comment>
<dbReference type="EMBL" id="JAOPHQ010004318">
    <property type="protein sequence ID" value="KAK0139650.1"/>
    <property type="molecule type" value="Genomic_DNA"/>
</dbReference>
<keyword evidence="6" id="KW-0704">Schiff base</keyword>
<dbReference type="Proteomes" id="UP001174136">
    <property type="component" value="Unassembled WGS sequence"/>
</dbReference>
<keyword evidence="4 7" id="KW-0324">Glycolysis</keyword>
<dbReference type="NCBIfam" id="NF033379">
    <property type="entry name" value="FrucBisAld_I"/>
    <property type="match status" value="1"/>
</dbReference>
<comment type="caution">
    <text evidence="10">The sequence shown here is derived from an EMBL/GenBank/DDBJ whole genome shotgun (WGS) entry which is preliminary data.</text>
</comment>
<evidence type="ECO:0000256" key="3">
    <source>
        <dbReference type="ARBA" id="ARBA00013068"/>
    </source>
</evidence>
<dbReference type="CDD" id="cd00948">
    <property type="entry name" value="FBP_aldolase_I_a"/>
    <property type="match status" value="1"/>
</dbReference>
<dbReference type="InterPro" id="IPR000741">
    <property type="entry name" value="FBA_I"/>
</dbReference>
<dbReference type="SUPFAM" id="SSF51569">
    <property type="entry name" value="Aldolase"/>
    <property type="match status" value="1"/>
</dbReference>
<keyword evidence="11" id="KW-1185">Reference proteome</keyword>